<keyword evidence="3" id="KW-0808">Transferase</keyword>
<dbReference type="GO" id="GO:0008757">
    <property type="term" value="F:S-adenosylmethionine-dependent methyltransferase activity"/>
    <property type="evidence" value="ECO:0007669"/>
    <property type="project" value="UniProtKB-ARBA"/>
</dbReference>
<accession>A0AAW1SE97</accession>
<gene>
    <name evidence="5" type="ORF">WJX81_000623</name>
</gene>
<dbReference type="InterPro" id="IPR019410">
    <property type="entry name" value="Methyltransf_16"/>
</dbReference>
<dbReference type="Pfam" id="PF10294">
    <property type="entry name" value="Methyltransf_16"/>
    <property type="match status" value="1"/>
</dbReference>
<protein>
    <recommendedName>
        <fullName evidence="4">Methyltransferase type 12 domain-containing protein</fullName>
    </recommendedName>
</protein>
<dbReference type="Gene3D" id="3.40.50.150">
    <property type="entry name" value="Vaccinia Virus protein VP39"/>
    <property type="match status" value="2"/>
</dbReference>
<dbReference type="SUPFAM" id="SSF53335">
    <property type="entry name" value="S-adenosyl-L-methionine-dependent methyltransferases"/>
    <property type="match status" value="2"/>
</dbReference>
<evidence type="ECO:0000259" key="4">
    <source>
        <dbReference type="Pfam" id="PF08242"/>
    </source>
</evidence>
<dbReference type="PANTHER" id="PTHR22809">
    <property type="entry name" value="METHYLTRANSFERASE-RELATED"/>
    <property type="match status" value="1"/>
</dbReference>
<evidence type="ECO:0000256" key="3">
    <source>
        <dbReference type="ARBA" id="ARBA00022679"/>
    </source>
</evidence>
<dbReference type="PANTHER" id="PTHR22809:SF5">
    <property type="entry name" value="TRNA N(3)-METHYLCYTIDINE METHYLTRANSFERASE METTL6"/>
    <property type="match status" value="1"/>
</dbReference>
<keyword evidence="2" id="KW-0489">Methyltransferase</keyword>
<dbReference type="InterPro" id="IPR013217">
    <property type="entry name" value="Methyltransf_12"/>
</dbReference>
<evidence type="ECO:0000256" key="1">
    <source>
        <dbReference type="ARBA" id="ARBA00009725"/>
    </source>
</evidence>
<evidence type="ECO:0000313" key="5">
    <source>
        <dbReference type="EMBL" id="KAK9843966.1"/>
    </source>
</evidence>
<comment type="similarity">
    <text evidence="1">Belongs to the methyltransferase superfamily. METL family.</text>
</comment>
<name>A0AAW1SE97_9CHLO</name>
<feature type="domain" description="Methyltransferase type 12" evidence="4">
    <location>
        <begin position="2"/>
        <end position="101"/>
    </location>
</feature>
<evidence type="ECO:0000313" key="6">
    <source>
        <dbReference type="Proteomes" id="UP001445335"/>
    </source>
</evidence>
<keyword evidence="6" id="KW-1185">Reference proteome</keyword>
<dbReference type="InterPro" id="IPR029063">
    <property type="entry name" value="SAM-dependent_MTases_sf"/>
</dbReference>
<dbReference type="CDD" id="cd02440">
    <property type="entry name" value="AdoMet_MTases"/>
    <property type="match status" value="1"/>
</dbReference>
<comment type="caution">
    <text evidence="5">The sequence shown here is derived from an EMBL/GenBank/DDBJ whole genome shotgun (WGS) entry which is preliminary data.</text>
</comment>
<reference evidence="5 6" key="1">
    <citation type="journal article" date="2024" name="Nat. Commun.">
        <title>Phylogenomics reveals the evolutionary origins of lichenization in chlorophyte algae.</title>
        <authorList>
            <person name="Puginier C."/>
            <person name="Libourel C."/>
            <person name="Otte J."/>
            <person name="Skaloud P."/>
            <person name="Haon M."/>
            <person name="Grisel S."/>
            <person name="Petersen M."/>
            <person name="Berrin J.G."/>
            <person name="Delaux P.M."/>
            <person name="Dal Grande F."/>
            <person name="Keller J."/>
        </authorList>
    </citation>
    <scope>NUCLEOTIDE SEQUENCE [LARGE SCALE GENOMIC DNA]</scope>
    <source>
        <strain evidence="5 6">SAG 245.80</strain>
    </source>
</reference>
<sequence length="458" mass="48111">MLEVGCGAGNTVFPLLEANPRAFVYACDFSPRAVRLVRANQAYGHGRAAAFVADITQPHALAGDVPDGMVDVCTLIFVLSAIAPEKMPQAVRNLAIALRPGRGRVLVRDYARGDLAQDRLGSGRHPQRLAGDFFVRGDGTRAFYFTEAGLRELFEAEGFRCDDVRVRATRIENRARGLAMDRRWVQAAFTLGKAGAQAGGMDLDALFDGGAPEEVEELVDLGAALGAVRVRSVAREHRHTLAHTGLMLWEAAPALARLLLACPALCAGKRVLELGAGASPLVALAALRMGAVCVVATDGSPDALRLLEANLAANAGQVVIERARLRRLAWDDAAAVQALAAEAQGPRESTSYSRRRPAAASSCSASGFDLALGADVAYVAEAVPALFAAAAALLSASKEARLVLCHVTRRVAEERILAAAAAAGWEPAPPEAGLSAAAAHALFGPLRLLVFQRRAPAA</sequence>
<dbReference type="Pfam" id="PF08242">
    <property type="entry name" value="Methyltransf_12"/>
    <property type="match status" value="1"/>
</dbReference>
<proteinExistence type="inferred from homology"/>
<dbReference type="GO" id="GO:0008173">
    <property type="term" value="F:RNA methyltransferase activity"/>
    <property type="evidence" value="ECO:0007669"/>
    <property type="project" value="UniProtKB-ARBA"/>
</dbReference>
<dbReference type="GO" id="GO:0032259">
    <property type="term" value="P:methylation"/>
    <property type="evidence" value="ECO:0007669"/>
    <property type="project" value="UniProtKB-KW"/>
</dbReference>
<dbReference type="EMBL" id="JALJOU010000004">
    <property type="protein sequence ID" value="KAK9843966.1"/>
    <property type="molecule type" value="Genomic_DNA"/>
</dbReference>
<dbReference type="Proteomes" id="UP001445335">
    <property type="component" value="Unassembled WGS sequence"/>
</dbReference>
<evidence type="ECO:0000256" key="2">
    <source>
        <dbReference type="ARBA" id="ARBA00022603"/>
    </source>
</evidence>
<dbReference type="AlphaFoldDB" id="A0AAW1SE97"/>
<dbReference type="InterPro" id="IPR026113">
    <property type="entry name" value="METTL2/6/8-like"/>
</dbReference>
<organism evidence="5 6">
    <name type="scientific">Elliptochloris bilobata</name>
    <dbReference type="NCBI Taxonomy" id="381761"/>
    <lineage>
        <taxon>Eukaryota</taxon>
        <taxon>Viridiplantae</taxon>
        <taxon>Chlorophyta</taxon>
        <taxon>core chlorophytes</taxon>
        <taxon>Trebouxiophyceae</taxon>
        <taxon>Trebouxiophyceae incertae sedis</taxon>
        <taxon>Elliptochloris clade</taxon>
        <taxon>Elliptochloris</taxon>
    </lineage>
</organism>